<reference evidence="2" key="1">
    <citation type="submission" date="2017-02" db="EMBL/GenBank/DDBJ databases">
        <authorList>
            <person name="Varghese N."/>
            <person name="Submissions S."/>
        </authorList>
    </citation>
    <scope>NUCLEOTIDE SEQUENCE [LARGE SCALE GENOMIC DNA]</scope>
    <source>
        <strain evidence="2">ATCC 27094</strain>
    </source>
</reference>
<accession>A0A1T4N8C8</accession>
<sequence length="179" mass="19963">MVKSVMKPRRRARIPAAPRMDPLRKRTLIVVADGARARFLEPSEDNRKLMPASQLDMISPTSRRKTRDIVTDRPGRSFASARGGVRHAYEPPHDPHKMEKHEFTATLAQTLEDMCGRGEFDRLILVAPSRSLGELRELLSTQVRRMVAHEVPKDLTASSPTALKQALAAILPTPVISSV</sequence>
<evidence type="ECO:0000313" key="1">
    <source>
        <dbReference type="EMBL" id="SJZ75484.1"/>
    </source>
</evidence>
<dbReference type="Pfam" id="PF10116">
    <property type="entry name" value="Host_attach"/>
    <property type="match status" value="1"/>
</dbReference>
<keyword evidence="2" id="KW-1185">Reference proteome</keyword>
<organism evidence="1 2">
    <name type="scientific">Enhydrobacter aerosaccus</name>
    <dbReference type="NCBI Taxonomy" id="225324"/>
    <lineage>
        <taxon>Bacteria</taxon>
        <taxon>Pseudomonadati</taxon>
        <taxon>Pseudomonadota</taxon>
        <taxon>Alphaproteobacteria</taxon>
        <taxon>Hyphomicrobiales</taxon>
        <taxon>Enhydrobacter</taxon>
    </lineage>
</organism>
<dbReference type="Proteomes" id="UP000190092">
    <property type="component" value="Unassembled WGS sequence"/>
</dbReference>
<dbReference type="OrthoDB" id="9812459at2"/>
<dbReference type="InterPro" id="IPR019291">
    <property type="entry name" value="Host_attachment_protein"/>
</dbReference>
<gene>
    <name evidence="1" type="ORF">SAMN02745126_02163</name>
</gene>
<dbReference type="AlphaFoldDB" id="A0A1T4N8C8"/>
<dbReference type="EMBL" id="FUWJ01000002">
    <property type="protein sequence ID" value="SJZ75484.1"/>
    <property type="molecule type" value="Genomic_DNA"/>
</dbReference>
<evidence type="ECO:0000313" key="2">
    <source>
        <dbReference type="Proteomes" id="UP000190092"/>
    </source>
</evidence>
<dbReference type="STRING" id="225324.SAMN02745126_02163"/>
<proteinExistence type="predicted"/>
<name>A0A1T4N8C8_9HYPH</name>
<protein>
    <submittedName>
        <fullName evidence="1">Protein required for attachment to host cells</fullName>
    </submittedName>
</protein>